<dbReference type="Gene3D" id="3.40.190.10">
    <property type="entry name" value="Periplasmic binding protein-like II"/>
    <property type="match status" value="1"/>
</dbReference>
<gene>
    <name evidence="3" type="ORF">L544_1298</name>
</gene>
<comment type="caution">
    <text evidence="3">The sequence shown here is derived from an EMBL/GenBank/DDBJ whole genome shotgun (WGS) entry which is preliminary data.</text>
</comment>
<feature type="signal peptide" evidence="2">
    <location>
        <begin position="1"/>
        <end position="25"/>
    </location>
</feature>
<dbReference type="Proteomes" id="UP000025748">
    <property type="component" value="Unassembled WGS sequence"/>
</dbReference>
<accession>A0ABR4QUK9</accession>
<evidence type="ECO:0000256" key="1">
    <source>
        <dbReference type="ARBA" id="ARBA00006987"/>
    </source>
</evidence>
<evidence type="ECO:0000256" key="2">
    <source>
        <dbReference type="SAM" id="SignalP"/>
    </source>
</evidence>
<dbReference type="PROSITE" id="PS51257">
    <property type="entry name" value="PROKAR_LIPOPROTEIN"/>
    <property type="match status" value="1"/>
</dbReference>
<name>A0ABR4QUK9_9BORD</name>
<dbReference type="Gene3D" id="3.40.190.150">
    <property type="entry name" value="Bordetella uptake gene, domain 1"/>
    <property type="match status" value="1"/>
</dbReference>
<sequence>MNRFLQTCAAMTLAACAGWPGAAPAAYPEKPVTMIVPFVPGGSSDITARAVTPGLSQRLGQTFVVENKPGANSSIGAQALARATADGYTMMVGSIGTFAINEALYRNLSYNPSKDFQYLTQAVRNPNVLVAPPNFPANNVAELVAYAQQNPGKVSYASSGTGSSDHLSAVMFRQRTGTTGVDVPYRGGGAAIADLIGGQVNVSFQNLGAVQSHIKAGKLKALATTGQARIAELPDVPTLAEAGVKDMVVYSWQGFAVPRDTPAAVVTKLADALRETLRDPQVAKTLQGLGFEVVANTPQEFTRFQQEEVKRWKDVIGKSGISLE</sequence>
<evidence type="ECO:0000313" key="3">
    <source>
        <dbReference type="EMBL" id="KCB21173.1"/>
    </source>
</evidence>
<dbReference type="SUPFAM" id="SSF53850">
    <property type="entry name" value="Periplasmic binding protein-like II"/>
    <property type="match status" value="1"/>
</dbReference>
<dbReference type="PANTHER" id="PTHR42928:SF5">
    <property type="entry name" value="BLR1237 PROTEIN"/>
    <property type="match status" value="1"/>
</dbReference>
<dbReference type="PIRSF" id="PIRSF017082">
    <property type="entry name" value="YflP"/>
    <property type="match status" value="1"/>
</dbReference>
<evidence type="ECO:0000313" key="4">
    <source>
        <dbReference type="Proteomes" id="UP000025748"/>
    </source>
</evidence>
<reference evidence="3 4" key="1">
    <citation type="submission" date="2014-03" db="EMBL/GenBank/DDBJ databases">
        <title>Genome sequence of Bordetella hinzii.</title>
        <authorList>
            <person name="Register K."/>
            <person name="Harvill E."/>
            <person name="Goodfield L.L."/>
            <person name="Ivanov Y.V."/>
            <person name="Meyer J.A."/>
            <person name="Muse S.J."/>
            <person name="Jacobs N."/>
            <person name="Bendor L."/>
            <person name="Smallridge W.E."/>
            <person name="Brinkac L.M."/>
            <person name="Sanka R."/>
            <person name="Kim M."/>
            <person name="Losada L."/>
        </authorList>
    </citation>
    <scope>NUCLEOTIDE SEQUENCE [LARGE SCALE GENOMIC DNA]</scope>
    <source>
        <strain evidence="3 4">OH87 BAL007II</strain>
    </source>
</reference>
<keyword evidence="3" id="KW-0675">Receptor</keyword>
<dbReference type="InterPro" id="IPR005064">
    <property type="entry name" value="BUG"/>
</dbReference>
<proteinExistence type="inferred from homology"/>
<keyword evidence="4" id="KW-1185">Reference proteome</keyword>
<dbReference type="Pfam" id="PF03401">
    <property type="entry name" value="TctC"/>
    <property type="match status" value="1"/>
</dbReference>
<dbReference type="EMBL" id="JHEM01000034">
    <property type="protein sequence ID" value="KCB21173.1"/>
    <property type="molecule type" value="Genomic_DNA"/>
</dbReference>
<organism evidence="3 4">
    <name type="scientific">Bordetella hinzii OH87 BAL007II</name>
    <dbReference type="NCBI Taxonomy" id="1331262"/>
    <lineage>
        <taxon>Bacteria</taxon>
        <taxon>Pseudomonadati</taxon>
        <taxon>Pseudomonadota</taxon>
        <taxon>Betaproteobacteria</taxon>
        <taxon>Burkholderiales</taxon>
        <taxon>Alcaligenaceae</taxon>
        <taxon>Bordetella</taxon>
    </lineage>
</organism>
<protein>
    <submittedName>
        <fullName evidence="3">Tripartite tricarboxylate transporter family receptor</fullName>
    </submittedName>
</protein>
<comment type="similarity">
    <text evidence="1">Belongs to the UPF0065 (bug) family.</text>
</comment>
<dbReference type="CDD" id="cd07012">
    <property type="entry name" value="PBP2_Bug_TTT"/>
    <property type="match status" value="1"/>
</dbReference>
<feature type="chain" id="PRO_5045478062" evidence="2">
    <location>
        <begin position="26"/>
        <end position="324"/>
    </location>
</feature>
<dbReference type="PANTHER" id="PTHR42928">
    <property type="entry name" value="TRICARBOXYLATE-BINDING PROTEIN"/>
    <property type="match status" value="1"/>
</dbReference>
<keyword evidence="2" id="KW-0732">Signal</keyword>
<dbReference type="InterPro" id="IPR042100">
    <property type="entry name" value="Bug_dom1"/>
</dbReference>